<proteinExistence type="predicted"/>
<reference evidence="1 2" key="1">
    <citation type="journal article" date="2020" name="Microorganisms">
        <title>Osmotic Adaptation and Compatible Solute Biosynthesis of Phototrophic Bacteria as Revealed from Genome Analyses.</title>
        <authorList>
            <person name="Imhoff J.F."/>
            <person name="Rahn T."/>
            <person name="Kunzel S."/>
            <person name="Keller A."/>
            <person name="Neulinger S.C."/>
        </authorList>
    </citation>
    <scope>NUCLEOTIDE SEQUENCE [LARGE SCALE GENOMIC DNA]</scope>
    <source>
        <strain evidence="1 2">DSM 9895</strain>
    </source>
</reference>
<protein>
    <submittedName>
        <fullName evidence="1">Uncharacterized protein</fullName>
    </submittedName>
</protein>
<keyword evidence="2" id="KW-1185">Reference proteome</keyword>
<comment type="caution">
    <text evidence="1">The sequence shown here is derived from an EMBL/GenBank/DDBJ whole genome shotgun (WGS) entry which is preliminary data.</text>
</comment>
<dbReference type="Proteomes" id="UP001296873">
    <property type="component" value="Unassembled WGS sequence"/>
</dbReference>
<evidence type="ECO:0000313" key="2">
    <source>
        <dbReference type="Proteomes" id="UP001296873"/>
    </source>
</evidence>
<accession>A0ABS1DGQ9</accession>
<name>A0ABS1DGQ9_9PROT</name>
<dbReference type="EMBL" id="NRRL01000033">
    <property type="protein sequence ID" value="MBK1668918.1"/>
    <property type="molecule type" value="Genomic_DNA"/>
</dbReference>
<evidence type="ECO:0000313" key="1">
    <source>
        <dbReference type="EMBL" id="MBK1668918.1"/>
    </source>
</evidence>
<gene>
    <name evidence="1" type="ORF">CKO28_12840</name>
</gene>
<organism evidence="1 2">
    <name type="scientific">Rhodovibrio sodomensis</name>
    <dbReference type="NCBI Taxonomy" id="1088"/>
    <lineage>
        <taxon>Bacteria</taxon>
        <taxon>Pseudomonadati</taxon>
        <taxon>Pseudomonadota</taxon>
        <taxon>Alphaproteobacteria</taxon>
        <taxon>Rhodospirillales</taxon>
        <taxon>Rhodovibrionaceae</taxon>
        <taxon>Rhodovibrio</taxon>
    </lineage>
</organism>
<sequence>MGSVDTDACSVLLRMKSKVCQELNDSFMPRCQPQAGVSKHPIRVLVPASKNRLWAEATKDGGCRTVAGGDYCLSKTVAFRVAERRAVAGAGQKPFGLS</sequence>